<keyword evidence="6 11" id="KW-0560">Oxidoreductase</keyword>
<dbReference type="Gene3D" id="2.70.98.20">
    <property type="entry name" value="Copper amine oxidase, catalytic domain"/>
    <property type="match status" value="1"/>
</dbReference>
<comment type="cofactor">
    <cofactor evidence="1">
        <name>Cu cation</name>
        <dbReference type="ChEBI" id="CHEBI:23378"/>
    </cofactor>
</comment>
<dbReference type="Pfam" id="PF01179">
    <property type="entry name" value="Cu_amine_oxid"/>
    <property type="match status" value="1"/>
</dbReference>
<feature type="domain" description="Copper amine oxidase N3-terminal" evidence="14">
    <location>
        <begin position="102"/>
        <end position="193"/>
    </location>
</feature>
<keyword evidence="8" id="KW-1015">Disulfide bond</keyword>
<evidence type="ECO:0000313" key="16">
    <source>
        <dbReference type="Proteomes" id="UP001310594"/>
    </source>
</evidence>
<feature type="active site" description="Schiff-base intermediate with substrate; via topaquinone" evidence="9">
    <location>
        <position position="388"/>
    </location>
</feature>
<dbReference type="Proteomes" id="UP001310594">
    <property type="component" value="Unassembled WGS sequence"/>
</dbReference>
<comment type="caution">
    <text evidence="15">The sequence shown here is derived from an EMBL/GenBank/DDBJ whole genome shotgun (WGS) entry which is preliminary data.</text>
</comment>
<evidence type="ECO:0000256" key="5">
    <source>
        <dbReference type="ARBA" id="ARBA00022772"/>
    </source>
</evidence>
<evidence type="ECO:0000256" key="10">
    <source>
        <dbReference type="PIRSR" id="PIRSR600269-51"/>
    </source>
</evidence>
<dbReference type="GO" id="GO:0008131">
    <property type="term" value="F:primary methylamine oxidase activity"/>
    <property type="evidence" value="ECO:0007669"/>
    <property type="project" value="InterPro"/>
</dbReference>
<evidence type="ECO:0000259" key="12">
    <source>
        <dbReference type="Pfam" id="PF01179"/>
    </source>
</evidence>
<dbReference type="InterPro" id="IPR016182">
    <property type="entry name" value="Cu_amine_oxidase_N-reg"/>
</dbReference>
<dbReference type="InterPro" id="IPR049948">
    <property type="entry name" value="Cu_Am_ox_TPQ-bd"/>
</dbReference>
<sequence>MASFAHPLSALTADEILLCSKLIRANFESPQSLRFKGISLQEPSKEDVSLFELSGVVPARRAWINYYIAGTRFFYESIANLGERRVESNIMVPAGLHGPTDDNEILQVEKLTLADPGVQEEIKKLELPPGAVVVCDPWIWGADAADEDERKYQCYMYMRAARNSEHLDSNHYAHPLPFSPVFDTVTMKVTRIEHVPTGCDFETKPTGPVRITEPNEYIPELNDLRTDLKPLVITQPQGPSFVQEGDVLKWQKWSFRLTFNYREGMVLHQVSYDGRPLFYRISLSDMSVPYGDPRPPFHKKQAFDLGDTGAGIMANDLKLGCDCLGAIAYVDGLIADEEGRPLEKSNAVCIHEQDAGLLWKHTNYRTQRAALVRKRELVLQSIITVSNYEYILAFIFDQAGELAYEVRATGILSTQPIDPGVSVPWGTVVHDGVLAAYHQHILSLRIDPEMDGEHRNSLVCEETAPMPLSPETNPYGNGYISQRQVVKTSGGYDLDSKKNRVYIIESSSKVNPVNGQKTAYKIHVPAFQPLLAQENSFHYKRADFADHSIYVTRFRENELFAGGQYTNQNKQTTGVRKWSARKDSVQDEDIVVWVQFGLQHVPRCEDFPVMPAEIIKVALKPVNFFTRNPATDVPPSSQEINQSTLIRSSACRQSCPTQELGPKL</sequence>
<feature type="modified residue" description="2',4',5'-topaquinone" evidence="10">
    <location>
        <position position="388"/>
    </location>
</feature>
<evidence type="ECO:0000259" key="14">
    <source>
        <dbReference type="Pfam" id="PF02728"/>
    </source>
</evidence>
<protein>
    <recommendedName>
        <fullName evidence="11">Amine oxidase</fullName>
        <ecNumber evidence="11">1.4.3.-</ecNumber>
    </recommendedName>
</protein>
<dbReference type="EC" id="1.4.3.-" evidence="11"/>
<evidence type="ECO:0000259" key="13">
    <source>
        <dbReference type="Pfam" id="PF02727"/>
    </source>
</evidence>
<feature type="active site" description="Proton acceptor" evidence="9">
    <location>
        <position position="304"/>
    </location>
</feature>
<evidence type="ECO:0000256" key="9">
    <source>
        <dbReference type="PIRSR" id="PIRSR600269-50"/>
    </source>
</evidence>
<gene>
    <name evidence="15" type="ORF">LTR97_004830</name>
</gene>
<dbReference type="InterPro" id="IPR036460">
    <property type="entry name" value="Cu_amine_oxidase_C_sf"/>
</dbReference>
<dbReference type="Pfam" id="PF02728">
    <property type="entry name" value="Cu_amine_oxidN3"/>
    <property type="match status" value="1"/>
</dbReference>
<evidence type="ECO:0000256" key="1">
    <source>
        <dbReference type="ARBA" id="ARBA00001935"/>
    </source>
</evidence>
<evidence type="ECO:0000256" key="8">
    <source>
        <dbReference type="ARBA" id="ARBA00023157"/>
    </source>
</evidence>
<dbReference type="SUPFAM" id="SSF49998">
    <property type="entry name" value="Amine oxidase catalytic domain"/>
    <property type="match status" value="1"/>
</dbReference>
<dbReference type="SUPFAM" id="SSF54416">
    <property type="entry name" value="Amine oxidase N-terminal region"/>
    <property type="match status" value="2"/>
</dbReference>
<reference evidence="15" key="1">
    <citation type="submission" date="2023-08" db="EMBL/GenBank/DDBJ databases">
        <title>Black Yeasts Isolated from many extreme environments.</title>
        <authorList>
            <person name="Coleine C."/>
            <person name="Stajich J.E."/>
            <person name="Selbmann L."/>
        </authorList>
    </citation>
    <scope>NUCLEOTIDE SEQUENCE</scope>
    <source>
        <strain evidence="15">CCFEE 5810</strain>
    </source>
</reference>
<dbReference type="Pfam" id="PF02727">
    <property type="entry name" value="Cu_amine_oxidN2"/>
    <property type="match status" value="1"/>
</dbReference>
<evidence type="ECO:0000256" key="2">
    <source>
        <dbReference type="ARBA" id="ARBA00007983"/>
    </source>
</evidence>
<evidence type="ECO:0000256" key="11">
    <source>
        <dbReference type="RuleBase" id="RU000672"/>
    </source>
</evidence>
<dbReference type="InterPro" id="IPR000269">
    <property type="entry name" value="Cu_amine_oxidase"/>
</dbReference>
<comment type="PTM">
    <text evidence="10 11">Topaquinone (TPQ) is generated by copper-dependent autoxidation of a specific tyrosyl residue.</text>
</comment>
<organism evidence="15 16">
    <name type="scientific">Elasticomyces elasticus</name>
    <dbReference type="NCBI Taxonomy" id="574655"/>
    <lineage>
        <taxon>Eukaryota</taxon>
        <taxon>Fungi</taxon>
        <taxon>Dikarya</taxon>
        <taxon>Ascomycota</taxon>
        <taxon>Pezizomycotina</taxon>
        <taxon>Dothideomycetes</taxon>
        <taxon>Dothideomycetidae</taxon>
        <taxon>Mycosphaerellales</taxon>
        <taxon>Teratosphaeriaceae</taxon>
        <taxon>Elasticomyces</taxon>
    </lineage>
</organism>
<dbReference type="PANTHER" id="PTHR10638:SF33">
    <property type="entry name" value="AMINE OXIDASE"/>
    <property type="match status" value="1"/>
</dbReference>
<dbReference type="FunFam" id="2.70.98.20:FF:000001">
    <property type="entry name" value="Amine oxidase"/>
    <property type="match status" value="1"/>
</dbReference>
<comment type="cofactor">
    <cofactor evidence="11">
        <name>Cu cation</name>
        <dbReference type="ChEBI" id="CHEBI:23378"/>
    </cofactor>
    <text evidence="11">Contains 1 topaquinone per subunit.</text>
</comment>
<evidence type="ECO:0000256" key="4">
    <source>
        <dbReference type="ARBA" id="ARBA00022723"/>
    </source>
</evidence>
<evidence type="ECO:0000256" key="7">
    <source>
        <dbReference type="ARBA" id="ARBA00023008"/>
    </source>
</evidence>
<feature type="domain" description="Copper amine oxidase N2-terminal" evidence="13">
    <location>
        <begin position="6"/>
        <end position="68"/>
    </location>
</feature>
<dbReference type="GO" id="GO:0009308">
    <property type="term" value="P:amine metabolic process"/>
    <property type="evidence" value="ECO:0007669"/>
    <property type="project" value="UniProtKB-UniRule"/>
</dbReference>
<dbReference type="PROSITE" id="PS01164">
    <property type="entry name" value="COPPER_AMINE_OXID_1"/>
    <property type="match status" value="1"/>
</dbReference>
<proteinExistence type="inferred from homology"/>
<evidence type="ECO:0000256" key="6">
    <source>
        <dbReference type="ARBA" id="ARBA00023002"/>
    </source>
</evidence>
<feature type="domain" description="Copper amine oxidase catalytic" evidence="12">
    <location>
        <begin position="232"/>
        <end position="630"/>
    </location>
</feature>
<dbReference type="InterPro" id="IPR015798">
    <property type="entry name" value="Cu_amine_oxidase_C"/>
</dbReference>
<dbReference type="EMBL" id="JAVRQU010000006">
    <property type="protein sequence ID" value="KAK5702012.1"/>
    <property type="molecule type" value="Genomic_DNA"/>
</dbReference>
<evidence type="ECO:0000313" key="15">
    <source>
        <dbReference type="EMBL" id="KAK5702012.1"/>
    </source>
</evidence>
<keyword evidence="5 9" id="KW-0801">TPQ</keyword>
<dbReference type="PANTHER" id="PTHR10638">
    <property type="entry name" value="COPPER AMINE OXIDASE"/>
    <property type="match status" value="1"/>
</dbReference>
<keyword evidence="7 11" id="KW-0186">Copper</keyword>
<evidence type="ECO:0000256" key="3">
    <source>
        <dbReference type="ARBA" id="ARBA00011738"/>
    </source>
</evidence>
<dbReference type="GO" id="GO:0005507">
    <property type="term" value="F:copper ion binding"/>
    <property type="evidence" value="ECO:0007669"/>
    <property type="project" value="InterPro"/>
</dbReference>
<dbReference type="GO" id="GO:0048038">
    <property type="term" value="F:quinone binding"/>
    <property type="evidence" value="ECO:0007669"/>
    <property type="project" value="InterPro"/>
</dbReference>
<keyword evidence="4 11" id="KW-0479">Metal-binding</keyword>
<comment type="similarity">
    <text evidence="2 11">Belongs to the copper/topaquinone oxidase family.</text>
</comment>
<dbReference type="Gene3D" id="3.10.450.40">
    <property type="match status" value="2"/>
</dbReference>
<dbReference type="InterPro" id="IPR015800">
    <property type="entry name" value="Cu_amine_oxidase_N2"/>
</dbReference>
<accession>A0AAN8A3K9</accession>
<dbReference type="InterPro" id="IPR015802">
    <property type="entry name" value="Cu_amine_oxidase_N3"/>
</dbReference>
<name>A0AAN8A3K9_9PEZI</name>
<comment type="subunit">
    <text evidence="3">Homodimer.</text>
</comment>
<dbReference type="AlphaFoldDB" id="A0AAN8A3K9"/>